<feature type="non-terminal residue" evidence="1">
    <location>
        <position position="42"/>
    </location>
</feature>
<name>A0A0F9A0K4_9ZZZZ</name>
<gene>
    <name evidence="1" type="ORF">LCGC14_2711400</name>
</gene>
<proteinExistence type="predicted"/>
<protein>
    <submittedName>
        <fullName evidence="1">Uncharacterized protein</fullName>
    </submittedName>
</protein>
<dbReference type="AlphaFoldDB" id="A0A0F9A0K4"/>
<comment type="caution">
    <text evidence="1">The sequence shown here is derived from an EMBL/GenBank/DDBJ whole genome shotgun (WGS) entry which is preliminary data.</text>
</comment>
<sequence length="42" mass="4737">MTIHLDAEPIKTVYDQLLHVENDVYLSVTPISVYQSDEDGST</sequence>
<accession>A0A0F9A0K4</accession>
<organism evidence="1">
    <name type="scientific">marine sediment metagenome</name>
    <dbReference type="NCBI Taxonomy" id="412755"/>
    <lineage>
        <taxon>unclassified sequences</taxon>
        <taxon>metagenomes</taxon>
        <taxon>ecological metagenomes</taxon>
    </lineage>
</organism>
<reference evidence="1" key="1">
    <citation type="journal article" date="2015" name="Nature">
        <title>Complex archaea that bridge the gap between prokaryotes and eukaryotes.</title>
        <authorList>
            <person name="Spang A."/>
            <person name="Saw J.H."/>
            <person name="Jorgensen S.L."/>
            <person name="Zaremba-Niedzwiedzka K."/>
            <person name="Martijn J."/>
            <person name="Lind A.E."/>
            <person name="van Eijk R."/>
            <person name="Schleper C."/>
            <person name="Guy L."/>
            <person name="Ettema T.J."/>
        </authorList>
    </citation>
    <scope>NUCLEOTIDE SEQUENCE</scope>
</reference>
<dbReference type="EMBL" id="LAZR01048584">
    <property type="protein sequence ID" value="KKK91590.1"/>
    <property type="molecule type" value="Genomic_DNA"/>
</dbReference>
<evidence type="ECO:0000313" key="1">
    <source>
        <dbReference type="EMBL" id="KKK91590.1"/>
    </source>
</evidence>